<dbReference type="GO" id="GO:0043596">
    <property type="term" value="C:nuclear replication fork"/>
    <property type="evidence" value="ECO:0007669"/>
    <property type="project" value="TreeGrafter"/>
</dbReference>
<dbReference type="EMBL" id="ASPP01008063">
    <property type="protein sequence ID" value="ETO26122.1"/>
    <property type="molecule type" value="Genomic_DNA"/>
</dbReference>
<evidence type="ECO:0000259" key="6">
    <source>
        <dbReference type="Pfam" id="PF12341"/>
    </source>
</evidence>
<dbReference type="GO" id="GO:0000278">
    <property type="term" value="P:mitotic cell cycle"/>
    <property type="evidence" value="ECO:0007669"/>
    <property type="project" value="TreeGrafter"/>
</dbReference>
<keyword evidence="2" id="KW-0853">WD repeat</keyword>
<organism evidence="8 9">
    <name type="scientific">Reticulomyxa filosa</name>
    <dbReference type="NCBI Taxonomy" id="46433"/>
    <lineage>
        <taxon>Eukaryota</taxon>
        <taxon>Sar</taxon>
        <taxon>Rhizaria</taxon>
        <taxon>Retaria</taxon>
        <taxon>Foraminifera</taxon>
        <taxon>Monothalamids</taxon>
        <taxon>Reticulomyxidae</taxon>
        <taxon>Reticulomyxa</taxon>
    </lineage>
</organism>
<feature type="compositionally biased region" description="Basic residues" evidence="5">
    <location>
        <begin position="437"/>
        <end position="447"/>
    </location>
</feature>
<keyword evidence="3" id="KW-0677">Repeat</keyword>
<evidence type="ECO:0000256" key="3">
    <source>
        <dbReference type="ARBA" id="ARBA00022737"/>
    </source>
</evidence>
<dbReference type="OrthoDB" id="427368at2759"/>
<evidence type="ECO:0000313" key="8">
    <source>
        <dbReference type="EMBL" id="ETO26122.1"/>
    </source>
</evidence>
<dbReference type="PANTHER" id="PTHR19932">
    <property type="entry name" value="WD REPEAT AND HMG-BOX DNA BINDING PROTEIN"/>
    <property type="match status" value="1"/>
</dbReference>
<gene>
    <name evidence="8" type="ORF">RFI_11013</name>
</gene>
<evidence type="ECO:0000256" key="5">
    <source>
        <dbReference type="SAM" id="MobiDB-lite"/>
    </source>
</evidence>
<proteinExistence type="predicted"/>
<feature type="domain" description="WDHD1/CFT4 second beta-propeller" evidence="6">
    <location>
        <begin position="549"/>
        <end position="797"/>
    </location>
</feature>
<dbReference type="GO" id="GO:0006281">
    <property type="term" value="P:DNA repair"/>
    <property type="evidence" value="ECO:0007669"/>
    <property type="project" value="TreeGrafter"/>
</dbReference>
<dbReference type="InterPro" id="IPR015943">
    <property type="entry name" value="WD40/YVTN_repeat-like_dom_sf"/>
</dbReference>
<dbReference type="Pfam" id="PF12341">
    <property type="entry name" value="Mcl1_mid"/>
    <property type="match status" value="1"/>
</dbReference>
<feature type="region of interest" description="Disordered" evidence="5">
    <location>
        <begin position="499"/>
        <end position="519"/>
    </location>
</feature>
<dbReference type="Gene3D" id="2.130.10.10">
    <property type="entry name" value="YVTN repeat-like/Quinoprotein amine dehydrogenase"/>
    <property type="match status" value="1"/>
</dbReference>
<reference evidence="8 9" key="1">
    <citation type="journal article" date="2013" name="Curr. Biol.">
        <title>The Genome of the Foraminiferan Reticulomyxa filosa.</title>
        <authorList>
            <person name="Glockner G."/>
            <person name="Hulsmann N."/>
            <person name="Schleicher M."/>
            <person name="Noegel A.A."/>
            <person name="Eichinger L."/>
            <person name="Gallinger C."/>
            <person name="Pawlowski J."/>
            <person name="Sierra R."/>
            <person name="Euteneuer U."/>
            <person name="Pillet L."/>
            <person name="Moustafa A."/>
            <person name="Platzer M."/>
            <person name="Groth M."/>
            <person name="Szafranski K."/>
            <person name="Schliwa M."/>
        </authorList>
    </citation>
    <scope>NUCLEOTIDE SEQUENCE [LARGE SCALE GENOMIC DNA]</scope>
</reference>
<feature type="domain" description="WDHD1/CFT4 helical bundle" evidence="7">
    <location>
        <begin position="876"/>
        <end position="933"/>
    </location>
</feature>
<feature type="compositionally biased region" description="Acidic residues" evidence="5">
    <location>
        <begin position="419"/>
        <end position="428"/>
    </location>
</feature>
<feature type="compositionally biased region" description="Basic and acidic residues" evidence="5">
    <location>
        <begin position="385"/>
        <end position="418"/>
    </location>
</feature>
<protein>
    <submittedName>
        <fullName evidence="8">Uncharacterized protein</fullName>
    </submittedName>
</protein>
<dbReference type="SUPFAM" id="SSF50978">
    <property type="entry name" value="WD40 repeat-like"/>
    <property type="match status" value="1"/>
</dbReference>
<comment type="caution">
    <text evidence="8">The sequence shown here is derived from an EMBL/GenBank/DDBJ whole genome shotgun (WGS) entry which is preliminary data.</text>
</comment>
<accession>X6NL57</accession>
<evidence type="ECO:0000256" key="2">
    <source>
        <dbReference type="ARBA" id="ARBA00022574"/>
    </source>
</evidence>
<name>X6NL57_RETFI</name>
<keyword evidence="9" id="KW-1185">Reference proteome</keyword>
<dbReference type="GO" id="GO:0003682">
    <property type="term" value="F:chromatin binding"/>
    <property type="evidence" value="ECO:0007669"/>
    <property type="project" value="TreeGrafter"/>
</dbReference>
<evidence type="ECO:0000256" key="4">
    <source>
        <dbReference type="ARBA" id="ARBA00023242"/>
    </source>
</evidence>
<evidence type="ECO:0000259" key="7">
    <source>
        <dbReference type="Pfam" id="PF20946"/>
    </source>
</evidence>
<evidence type="ECO:0000313" key="9">
    <source>
        <dbReference type="Proteomes" id="UP000023152"/>
    </source>
</evidence>
<sequence>MSTIKVGHGHASVLDSSKQLFIYCLLHDLAVTHKKLKFVRYDHNKNLEYVIAYLNESNTIKVLSAKSQQHNMAFTGLSLSQNGDFMITSNDDGEVTLYKGFPSHQTLNCLKKFAVNAMCCAFSRSRESPNKAGCGSADGKLVVFEDVSKLCDESEGKWGCQELKPGNDTSGVCQLEWFPRHSDILAIATCDGTFIRMQVSSGSTHKILTCWPRRFPKMTNQPHCKYRHVFCMNEYFCALINATNNRIDIFRIDNDETSNANEWTQPTHTIELKDKHTHVNSINSLVLTDEPRDTQHCYLCIGDLSGEITAWSMSTSCNGDERPVSPPVSLSLHKSDASVLRGSPIVAMAWDNQHSVLYTSNLVGTVVAISHTQFSDVTQTDLNSELEKEHANVNGHESKEEEKSTHMSEEKQKDKDSNKEEEEEELDVDSGVTHETTKKKQLVRKKKSHDDNATKDASVFDVTLFEQNESVEQVDNDDNDDNEIAYERDDDLGIDIEHESEHDQDESEAKDNNEQNDVDIDLDVGDVANITKKQSTKTMEKWTFDGIHNGSTRDFDETGMRYLAWNEVGGLVIRKSVREKISWASVEGQYEIEVEFIDRSIHKRAIRIREVHYYSLGDISHTGMVLATSLENEPNYLKYVPFEKDKHQEWNQTFAMNERPLAVALTKECLICVTSHRYLRLFSMHGLQINVLSIPGNIVTLCGCLNSNSFVCIFNYPVYSTALKLWAFDSNIITTCHKQSETPIPQKRMECDVAVSNLTIKWTHICSKSGMIMILDDANILRVFNRNDLSWVPFTLQTDPLQLDLNDNKFVPIVFDEELSRLCFINTFEKSNCFISLCLPLLNFNTPFVESEHMMLSRHHLHPSKTLRGNGQSNVEKQAEMYLPLFELACTNNRPSLALDIAKFHLMSSNFLSEAIKISCRHRLTELADALNQYLLTLTHVDNISNKENQKQQIPSKTIDTNIQTKKDPKSNLLAKKRTISEMEKEIQSASDDVTVVAKIPQNPFAYNPTPQVTKKGLFDL</sequence>
<comment type="subcellular location">
    <subcellularLocation>
        <location evidence="1">Nucleus</location>
    </subcellularLocation>
</comment>
<dbReference type="InterPro" id="IPR048591">
    <property type="entry name" value="WDHD1/CFT4_hel"/>
</dbReference>
<keyword evidence="4" id="KW-0539">Nucleus</keyword>
<dbReference type="InterPro" id="IPR022100">
    <property type="entry name" value="WDHD1/CFT4_beta-prop_2nd"/>
</dbReference>
<evidence type="ECO:0000256" key="1">
    <source>
        <dbReference type="ARBA" id="ARBA00004123"/>
    </source>
</evidence>
<dbReference type="Pfam" id="PF20946">
    <property type="entry name" value="Ctf4_C"/>
    <property type="match status" value="1"/>
</dbReference>
<dbReference type="PANTHER" id="PTHR19932:SF10">
    <property type="entry name" value="WD REPEAT AND HMG-BOX DNA-BINDING PROTEIN 1"/>
    <property type="match status" value="1"/>
</dbReference>
<dbReference type="Proteomes" id="UP000023152">
    <property type="component" value="Unassembled WGS sequence"/>
</dbReference>
<feature type="region of interest" description="Disordered" evidence="5">
    <location>
        <begin position="384"/>
        <end position="453"/>
    </location>
</feature>
<dbReference type="AlphaFoldDB" id="X6NL57"/>
<dbReference type="GO" id="GO:0006261">
    <property type="term" value="P:DNA-templated DNA replication"/>
    <property type="evidence" value="ECO:0007669"/>
    <property type="project" value="TreeGrafter"/>
</dbReference>
<feature type="compositionally biased region" description="Basic and acidic residues" evidence="5">
    <location>
        <begin position="499"/>
        <end position="513"/>
    </location>
</feature>
<dbReference type="InterPro" id="IPR036322">
    <property type="entry name" value="WD40_repeat_dom_sf"/>
</dbReference>